<sequence>MRRLSATALAALLAAALLAGCGSKETAAPKLSVQASQEGTSLVVRVSTENWQPGKDGHVHIYLNDGPEAMIYGYTYTVPDIEPGQYKIHVELANTRHENIGVSETIYFEVKP</sequence>
<name>A0ABS4JVL4_9FIRM</name>
<keyword evidence="1" id="KW-0732">Signal</keyword>
<evidence type="ECO:0000256" key="1">
    <source>
        <dbReference type="SAM" id="SignalP"/>
    </source>
</evidence>
<comment type="caution">
    <text evidence="2">The sequence shown here is derived from an EMBL/GenBank/DDBJ whole genome shotgun (WGS) entry which is preliminary data.</text>
</comment>
<dbReference type="EMBL" id="JAGGLG010000020">
    <property type="protein sequence ID" value="MBP2018990.1"/>
    <property type="molecule type" value="Genomic_DNA"/>
</dbReference>
<dbReference type="PROSITE" id="PS51257">
    <property type="entry name" value="PROKAR_LIPOPROTEIN"/>
    <property type="match status" value="1"/>
</dbReference>
<feature type="signal peptide" evidence="1">
    <location>
        <begin position="1"/>
        <end position="19"/>
    </location>
</feature>
<feature type="chain" id="PRO_5046897704" description="YtkA-like domain-containing protein" evidence="1">
    <location>
        <begin position="20"/>
        <end position="112"/>
    </location>
</feature>
<accession>A0ABS4JVL4</accession>
<keyword evidence="3" id="KW-1185">Reference proteome</keyword>
<evidence type="ECO:0000313" key="3">
    <source>
        <dbReference type="Proteomes" id="UP001519289"/>
    </source>
</evidence>
<dbReference type="Proteomes" id="UP001519289">
    <property type="component" value="Unassembled WGS sequence"/>
</dbReference>
<organism evidence="2 3">
    <name type="scientific">Symbiobacterium terraclitae</name>
    <dbReference type="NCBI Taxonomy" id="557451"/>
    <lineage>
        <taxon>Bacteria</taxon>
        <taxon>Bacillati</taxon>
        <taxon>Bacillota</taxon>
        <taxon>Clostridia</taxon>
        <taxon>Eubacteriales</taxon>
        <taxon>Symbiobacteriaceae</taxon>
        <taxon>Symbiobacterium</taxon>
    </lineage>
</organism>
<reference evidence="2 3" key="1">
    <citation type="submission" date="2021-03" db="EMBL/GenBank/DDBJ databases">
        <title>Genomic Encyclopedia of Type Strains, Phase IV (KMG-IV): sequencing the most valuable type-strain genomes for metagenomic binning, comparative biology and taxonomic classification.</title>
        <authorList>
            <person name="Goeker M."/>
        </authorList>
    </citation>
    <scope>NUCLEOTIDE SEQUENCE [LARGE SCALE GENOMIC DNA]</scope>
    <source>
        <strain evidence="2 3">DSM 27138</strain>
    </source>
</reference>
<protein>
    <recommendedName>
        <fullName evidence="4">YtkA-like domain-containing protein</fullName>
    </recommendedName>
</protein>
<evidence type="ECO:0000313" key="2">
    <source>
        <dbReference type="EMBL" id="MBP2018990.1"/>
    </source>
</evidence>
<gene>
    <name evidence="2" type="ORF">J2Z79_002406</name>
</gene>
<evidence type="ECO:0008006" key="4">
    <source>
        <dbReference type="Google" id="ProtNLM"/>
    </source>
</evidence>
<dbReference type="RefSeq" id="WP_209467109.1">
    <property type="nucleotide sequence ID" value="NZ_JAGGLG010000020.1"/>
</dbReference>
<proteinExistence type="predicted"/>